<feature type="compositionally biased region" description="Polar residues" evidence="1">
    <location>
        <begin position="47"/>
        <end position="57"/>
    </location>
</feature>
<gene>
    <name evidence="2" type="ORF">GCM10009827_017980</name>
</gene>
<protein>
    <submittedName>
        <fullName evidence="2">Uncharacterized protein</fullName>
    </submittedName>
</protein>
<evidence type="ECO:0000313" key="2">
    <source>
        <dbReference type="EMBL" id="GAA1505014.1"/>
    </source>
</evidence>
<evidence type="ECO:0000313" key="3">
    <source>
        <dbReference type="Proteomes" id="UP001501470"/>
    </source>
</evidence>
<comment type="caution">
    <text evidence="2">The sequence shown here is derived from an EMBL/GenBank/DDBJ whole genome shotgun (WGS) entry which is preliminary data.</text>
</comment>
<feature type="region of interest" description="Disordered" evidence="1">
    <location>
        <begin position="1"/>
        <end position="85"/>
    </location>
</feature>
<proteinExistence type="predicted"/>
<evidence type="ECO:0000256" key="1">
    <source>
        <dbReference type="SAM" id="MobiDB-lite"/>
    </source>
</evidence>
<keyword evidence="3" id="KW-1185">Reference proteome</keyword>
<organism evidence="2 3">
    <name type="scientific">Dactylosporangium maewongense</name>
    <dbReference type="NCBI Taxonomy" id="634393"/>
    <lineage>
        <taxon>Bacteria</taxon>
        <taxon>Bacillati</taxon>
        <taxon>Actinomycetota</taxon>
        <taxon>Actinomycetes</taxon>
        <taxon>Micromonosporales</taxon>
        <taxon>Micromonosporaceae</taxon>
        <taxon>Dactylosporangium</taxon>
    </lineage>
</organism>
<sequence>MPARAHRPQFECPTQAGADLVQQCSLQPPPDPARPARAVRAEPPQTSPADQPPQTSLRRPGPTGQAAARPVGVESDSERSLGREVYRPELRVVGLRAVAAAVYGAKTSSASVMVYA</sequence>
<feature type="compositionally biased region" description="Basic and acidic residues" evidence="1">
    <location>
        <begin position="76"/>
        <end position="85"/>
    </location>
</feature>
<dbReference type="Proteomes" id="UP001501470">
    <property type="component" value="Unassembled WGS sequence"/>
</dbReference>
<name>A0ABN1ZUW2_9ACTN</name>
<accession>A0ABN1ZUW2</accession>
<feature type="compositionally biased region" description="Low complexity" evidence="1">
    <location>
        <begin position="35"/>
        <end position="44"/>
    </location>
</feature>
<reference evidence="2 3" key="1">
    <citation type="journal article" date="2019" name="Int. J. Syst. Evol. Microbiol.">
        <title>The Global Catalogue of Microorganisms (GCM) 10K type strain sequencing project: providing services to taxonomists for standard genome sequencing and annotation.</title>
        <authorList>
            <consortium name="The Broad Institute Genomics Platform"/>
            <consortium name="The Broad Institute Genome Sequencing Center for Infectious Disease"/>
            <person name="Wu L."/>
            <person name="Ma J."/>
        </authorList>
    </citation>
    <scope>NUCLEOTIDE SEQUENCE [LARGE SCALE GENOMIC DNA]</scope>
    <source>
        <strain evidence="2 3">JCM 15933</strain>
    </source>
</reference>
<dbReference type="EMBL" id="BAAAQD010000002">
    <property type="protein sequence ID" value="GAA1505014.1"/>
    <property type="molecule type" value="Genomic_DNA"/>
</dbReference>